<protein>
    <submittedName>
        <fullName evidence="1">Uncharacterized protein</fullName>
    </submittedName>
</protein>
<keyword evidence="2" id="KW-1185">Reference proteome</keyword>
<evidence type="ECO:0000313" key="2">
    <source>
        <dbReference type="Proteomes" id="UP001060085"/>
    </source>
</evidence>
<accession>A0ACC0APN1</accession>
<organism evidence="1 2">
    <name type="scientific">Catharanthus roseus</name>
    <name type="common">Madagascar periwinkle</name>
    <name type="synonym">Vinca rosea</name>
    <dbReference type="NCBI Taxonomy" id="4058"/>
    <lineage>
        <taxon>Eukaryota</taxon>
        <taxon>Viridiplantae</taxon>
        <taxon>Streptophyta</taxon>
        <taxon>Embryophyta</taxon>
        <taxon>Tracheophyta</taxon>
        <taxon>Spermatophyta</taxon>
        <taxon>Magnoliopsida</taxon>
        <taxon>eudicotyledons</taxon>
        <taxon>Gunneridae</taxon>
        <taxon>Pentapetalae</taxon>
        <taxon>asterids</taxon>
        <taxon>lamiids</taxon>
        <taxon>Gentianales</taxon>
        <taxon>Apocynaceae</taxon>
        <taxon>Rauvolfioideae</taxon>
        <taxon>Vinceae</taxon>
        <taxon>Catharanthinae</taxon>
        <taxon>Catharanthus</taxon>
    </lineage>
</organism>
<dbReference type="Proteomes" id="UP001060085">
    <property type="component" value="Linkage Group LG05"/>
</dbReference>
<sequence length="523" mass="57082">MGTSHGTIFGNASTPEIVSGSAYVSSYSIFYFGKNTSQEEPVPVFVHSLREKVAHSKPGENVQVQAWSKFKSKTGVATVWIGPYTEIQAKNKDKKSVKTKNALSSKPTSVLDQFNIGGHDVVSGALFDPNAMFGCPPHPTTKGSEFSFDVVMVDDDPSLRLNKNTSQGAQPKMGSKGKQVPQERSAQLGSRFSVLAQEVAEEPAPVFVHSLREKVAHSKPGENVQVQAWSKFKSKTGVATVWTGPYTEIQAKNKDKKSVKTKNALSSKPTSVLDQFNIGGHDVVSGALFDPNAMSGCPPHPTTKGSEFSFDVVMVDDDPSLRLNKQDNLDKSKLHVPRNVDATIAVHLSELFGIPLTNGLGTYLGIPFHARHSHLNVHNAGSQVACCKVGANGEITTLVFLGGVRGKLSSSPYFLGKHLHTNIPWRFGHSVLRPTKKALLAKLLADARGLPPATKVEEWQCVWSSTGTQWYGYTTWLACHDRLATQSLLFNRQCGDDSFCLICHHVVESSLHVLRDCPWVRRV</sequence>
<evidence type="ECO:0000313" key="1">
    <source>
        <dbReference type="EMBL" id="KAI5662407.1"/>
    </source>
</evidence>
<proteinExistence type="predicted"/>
<gene>
    <name evidence="1" type="ORF">M9H77_21730</name>
</gene>
<dbReference type="EMBL" id="CM044705">
    <property type="protein sequence ID" value="KAI5662407.1"/>
    <property type="molecule type" value="Genomic_DNA"/>
</dbReference>
<comment type="caution">
    <text evidence="1">The sequence shown here is derived from an EMBL/GenBank/DDBJ whole genome shotgun (WGS) entry which is preliminary data.</text>
</comment>
<name>A0ACC0APN1_CATRO</name>
<reference evidence="2" key="1">
    <citation type="journal article" date="2023" name="Nat. Plants">
        <title>Single-cell RNA sequencing provides a high-resolution roadmap for understanding the multicellular compartmentation of specialized metabolism.</title>
        <authorList>
            <person name="Sun S."/>
            <person name="Shen X."/>
            <person name="Li Y."/>
            <person name="Li Y."/>
            <person name="Wang S."/>
            <person name="Li R."/>
            <person name="Zhang H."/>
            <person name="Shen G."/>
            <person name="Guo B."/>
            <person name="Wei J."/>
            <person name="Xu J."/>
            <person name="St-Pierre B."/>
            <person name="Chen S."/>
            <person name="Sun C."/>
        </authorList>
    </citation>
    <scope>NUCLEOTIDE SEQUENCE [LARGE SCALE GENOMIC DNA]</scope>
</reference>